<reference evidence="1 2" key="1">
    <citation type="submission" date="2022-01" db="EMBL/GenBank/DDBJ databases">
        <title>Mariniradius saccharolyticus sp. nov., isolated from sediment of a river.</title>
        <authorList>
            <person name="Liu H."/>
        </authorList>
    </citation>
    <scope>NUCLEOTIDE SEQUENCE [LARGE SCALE GENOMIC DNA]</scope>
    <source>
        <strain evidence="1 2">RY-2</strain>
    </source>
</reference>
<dbReference type="EMBL" id="JAKEVZ010000035">
    <property type="protein sequence ID" value="MCF1753377.1"/>
    <property type="molecule type" value="Genomic_DNA"/>
</dbReference>
<protein>
    <submittedName>
        <fullName evidence="1">Uncharacterized protein</fullName>
    </submittedName>
</protein>
<keyword evidence="2" id="KW-1185">Reference proteome</keyword>
<proteinExistence type="predicted"/>
<name>A0ABS9BZ86_9BACT</name>
<organism evidence="1 2">
    <name type="scientific">Mariniradius sediminis</name>
    <dbReference type="NCBI Taxonomy" id="2909237"/>
    <lineage>
        <taxon>Bacteria</taxon>
        <taxon>Pseudomonadati</taxon>
        <taxon>Bacteroidota</taxon>
        <taxon>Cytophagia</taxon>
        <taxon>Cytophagales</taxon>
        <taxon>Cyclobacteriaceae</taxon>
        <taxon>Mariniradius</taxon>
    </lineage>
</organism>
<evidence type="ECO:0000313" key="2">
    <source>
        <dbReference type="Proteomes" id="UP001201449"/>
    </source>
</evidence>
<gene>
    <name evidence="1" type="ORF">L0U89_20125</name>
</gene>
<evidence type="ECO:0000313" key="1">
    <source>
        <dbReference type="EMBL" id="MCF1753377.1"/>
    </source>
</evidence>
<dbReference type="Proteomes" id="UP001201449">
    <property type="component" value="Unassembled WGS sequence"/>
</dbReference>
<sequence>MLIIQYRAQDILLSQLSEGSIGLNFVLKENFPTNSPSKHPSKPLFIIQVGFLLIKKLELHMEGANEVADFAKRLDIQFKKIKQVSLDSSGGMDDFFINIPEGEYERLSFGIQLADHEDMPSICLSGTFIDPSDNLVPFSFCAQNIFPRFDMEANLKGQDPFSSNSPINPTIVFEINAAKWFETLTVDDFMLAKRDEQGITISPSSNESMYWKIVESIVFGEEISVEIR</sequence>
<dbReference type="RefSeq" id="WP_234863172.1">
    <property type="nucleotide sequence ID" value="NZ_JAKEVZ010000035.1"/>
</dbReference>
<accession>A0ABS9BZ86</accession>
<comment type="caution">
    <text evidence="1">The sequence shown here is derived from an EMBL/GenBank/DDBJ whole genome shotgun (WGS) entry which is preliminary data.</text>
</comment>